<evidence type="ECO:0000259" key="6">
    <source>
        <dbReference type="PROSITE" id="PS50937"/>
    </source>
</evidence>
<evidence type="ECO:0000256" key="4">
    <source>
        <dbReference type="ARBA" id="ARBA00023125"/>
    </source>
</evidence>
<dbReference type="SMART" id="SM00422">
    <property type="entry name" value="HTH_MERR"/>
    <property type="match status" value="1"/>
</dbReference>
<dbReference type="GO" id="GO:0003677">
    <property type="term" value="F:DNA binding"/>
    <property type="evidence" value="ECO:0007669"/>
    <property type="project" value="UniProtKB-KW"/>
</dbReference>
<evidence type="ECO:0000256" key="2">
    <source>
        <dbReference type="ARBA" id="ARBA00022490"/>
    </source>
</evidence>
<comment type="caution">
    <text evidence="7">The sequence shown here is derived from an EMBL/GenBank/DDBJ whole genome shotgun (WGS) entry which is preliminary data.</text>
</comment>
<dbReference type="Pfam" id="PF09278">
    <property type="entry name" value="MerR-DNA-bind"/>
    <property type="match status" value="1"/>
</dbReference>
<dbReference type="InterPro" id="IPR015358">
    <property type="entry name" value="Tscrpt_reg_MerR_DNA-bd"/>
</dbReference>
<keyword evidence="2" id="KW-0963">Cytoplasm</keyword>
<evidence type="ECO:0000313" key="7">
    <source>
        <dbReference type="EMBL" id="TQM99103.1"/>
    </source>
</evidence>
<dbReference type="EMBL" id="VFPV01000004">
    <property type="protein sequence ID" value="TQM99103.1"/>
    <property type="molecule type" value="Genomic_DNA"/>
</dbReference>
<evidence type="ECO:0000256" key="1">
    <source>
        <dbReference type="ARBA" id="ARBA00004496"/>
    </source>
</evidence>
<organism evidence="7 8">
    <name type="scientific">Acidovorax temperans</name>
    <dbReference type="NCBI Taxonomy" id="80878"/>
    <lineage>
        <taxon>Bacteria</taxon>
        <taxon>Pseudomonadati</taxon>
        <taxon>Pseudomonadota</taxon>
        <taxon>Betaproteobacteria</taxon>
        <taxon>Burkholderiales</taxon>
        <taxon>Comamonadaceae</taxon>
        <taxon>Acidovorax</taxon>
    </lineage>
</organism>
<evidence type="ECO:0000256" key="5">
    <source>
        <dbReference type="ARBA" id="ARBA00023163"/>
    </source>
</evidence>
<keyword evidence="4" id="KW-0238">DNA-binding</keyword>
<dbReference type="RefSeq" id="WP_142085115.1">
    <property type="nucleotide sequence ID" value="NZ_VFPV01000004.1"/>
</dbReference>
<dbReference type="InterPro" id="IPR009061">
    <property type="entry name" value="DNA-bd_dom_put_sf"/>
</dbReference>
<proteinExistence type="predicted"/>
<keyword evidence="3" id="KW-0805">Transcription regulation</keyword>
<dbReference type="Proteomes" id="UP000316993">
    <property type="component" value="Unassembled WGS sequence"/>
</dbReference>
<dbReference type="PANTHER" id="PTHR30204:SF94">
    <property type="entry name" value="HEAVY METAL-DEPENDENT TRANSCRIPTIONAL REGULATOR HI_0293-RELATED"/>
    <property type="match status" value="1"/>
</dbReference>
<dbReference type="GO" id="GO:0005737">
    <property type="term" value="C:cytoplasm"/>
    <property type="evidence" value="ECO:0007669"/>
    <property type="project" value="UniProtKB-SubCell"/>
</dbReference>
<dbReference type="InterPro" id="IPR011789">
    <property type="entry name" value="CueR"/>
</dbReference>
<evidence type="ECO:0000256" key="3">
    <source>
        <dbReference type="ARBA" id="ARBA00023015"/>
    </source>
</evidence>
<accession>A0A543KVL1</accession>
<dbReference type="PANTHER" id="PTHR30204">
    <property type="entry name" value="REDOX-CYCLING DRUG-SENSING TRANSCRIPTIONAL ACTIVATOR SOXR"/>
    <property type="match status" value="1"/>
</dbReference>
<dbReference type="Pfam" id="PF00376">
    <property type="entry name" value="MerR"/>
    <property type="match status" value="1"/>
</dbReference>
<dbReference type="PRINTS" id="PR00040">
    <property type="entry name" value="HTHMERR"/>
</dbReference>
<dbReference type="AlphaFoldDB" id="A0A543KVL1"/>
<dbReference type="GO" id="GO:0005507">
    <property type="term" value="F:copper ion binding"/>
    <property type="evidence" value="ECO:0007669"/>
    <property type="project" value="InterPro"/>
</dbReference>
<feature type="domain" description="HTH merR-type" evidence="6">
    <location>
        <begin position="19"/>
        <end position="85"/>
    </location>
</feature>
<dbReference type="InterPro" id="IPR000551">
    <property type="entry name" value="MerR-type_HTH_dom"/>
</dbReference>
<dbReference type="GO" id="GO:0003700">
    <property type="term" value="F:DNA-binding transcription factor activity"/>
    <property type="evidence" value="ECO:0007669"/>
    <property type="project" value="InterPro"/>
</dbReference>
<protein>
    <submittedName>
        <fullName evidence="7">Cu(I)-responsive transcriptional regulator</fullName>
    </submittedName>
</protein>
<sequence length="162" mass="17957">MNPLSPRRSPAPQAWPVPISEAARLAGVSARMVRHYESLGLLQGVARSEGGYRQYTEADVHSLHFIRRARDLGFSIEEIATLLALWHDRSRTSAQVKRIAQSHIDQLTQRIAAMQAMQRTLQTLVGCCQGDDRPDCPILDDLAGAGWVHGVTSRHAEQIAIK</sequence>
<dbReference type="PROSITE" id="PS00552">
    <property type="entry name" value="HTH_MERR_1"/>
    <property type="match status" value="1"/>
</dbReference>
<name>A0A543KVL1_9BURK</name>
<dbReference type="PROSITE" id="PS50937">
    <property type="entry name" value="HTH_MERR_2"/>
    <property type="match status" value="1"/>
</dbReference>
<comment type="subcellular location">
    <subcellularLocation>
        <location evidence="1">Cytoplasm</location>
    </subcellularLocation>
</comment>
<dbReference type="GO" id="GO:0045893">
    <property type="term" value="P:positive regulation of DNA-templated transcription"/>
    <property type="evidence" value="ECO:0007669"/>
    <property type="project" value="InterPro"/>
</dbReference>
<dbReference type="NCBIfam" id="TIGR02044">
    <property type="entry name" value="CueR"/>
    <property type="match status" value="1"/>
</dbReference>
<dbReference type="InterPro" id="IPR047057">
    <property type="entry name" value="MerR_fam"/>
</dbReference>
<evidence type="ECO:0000313" key="8">
    <source>
        <dbReference type="Proteomes" id="UP000316993"/>
    </source>
</evidence>
<gene>
    <name evidence="7" type="ORF">BDD18_3743</name>
</gene>
<keyword evidence="5" id="KW-0804">Transcription</keyword>
<dbReference type="CDD" id="cd01108">
    <property type="entry name" value="HTH_CueR"/>
    <property type="match status" value="1"/>
</dbReference>
<reference evidence="7 8" key="1">
    <citation type="submission" date="2019-06" db="EMBL/GenBank/DDBJ databases">
        <title>Genomic Encyclopedia of Archaeal and Bacterial Type Strains, Phase II (KMG-II): from individual species to whole genera.</title>
        <authorList>
            <person name="Goeker M."/>
        </authorList>
    </citation>
    <scope>NUCLEOTIDE SEQUENCE [LARGE SCALE GENOMIC DNA]</scope>
    <source>
        <strain evidence="7 8">DSM 7270</strain>
    </source>
</reference>
<dbReference type="SUPFAM" id="SSF46955">
    <property type="entry name" value="Putative DNA-binding domain"/>
    <property type="match status" value="1"/>
</dbReference>
<dbReference type="Gene3D" id="1.10.1660.10">
    <property type="match status" value="1"/>
</dbReference>